<evidence type="ECO:0000256" key="1">
    <source>
        <dbReference type="SAM" id="MobiDB-lite"/>
    </source>
</evidence>
<feature type="region of interest" description="Disordered" evidence="1">
    <location>
        <begin position="1"/>
        <end position="20"/>
    </location>
</feature>
<accession>A0A225W8S4</accession>
<sequence>MDRLNNKRQNTGSLDVEMEPIRSLDRGSNRKYNPADIDFPRLWSLPHPDPLDPPWPNESGISAISDLKKFSGKYPDEGRTRAWISKIMSAFMRDQASNVEKCLTFADHFAGSAKNSYHQLGRYTRNKWSHLLRRFQIQYCGLGVSVARQYYHGRRRSDESPLDYLYRLNVAGLRARLKIKDGSTKDRREHVDHFIEILEDPDLADRLILLRLSDANDLEEVLRPRYRATSRPKKAAFGSGKFRQKASNCALLNTCERSRSKLLTADTILSTDQTDLTLRWTVIAGWI</sequence>
<proteinExistence type="predicted"/>
<dbReference type="OrthoDB" id="164577at2759"/>
<evidence type="ECO:0000313" key="2">
    <source>
        <dbReference type="EMBL" id="OWZ13794.1"/>
    </source>
</evidence>
<name>A0A225W8S4_9STRA</name>
<dbReference type="EMBL" id="NBNE01001494">
    <property type="protein sequence ID" value="OWZ13794.1"/>
    <property type="molecule type" value="Genomic_DNA"/>
</dbReference>
<keyword evidence="3" id="KW-1185">Reference proteome</keyword>
<gene>
    <name evidence="2" type="ORF">PHMEG_00012826</name>
</gene>
<organism evidence="2 3">
    <name type="scientific">Phytophthora megakarya</name>
    <dbReference type="NCBI Taxonomy" id="4795"/>
    <lineage>
        <taxon>Eukaryota</taxon>
        <taxon>Sar</taxon>
        <taxon>Stramenopiles</taxon>
        <taxon>Oomycota</taxon>
        <taxon>Peronosporomycetes</taxon>
        <taxon>Peronosporales</taxon>
        <taxon>Peronosporaceae</taxon>
        <taxon>Phytophthora</taxon>
    </lineage>
</organism>
<dbReference type="Proteomes" id="UP000198211">
    <property type="component" value="Unassembled WGS sequence"/>
</dbReference>
<reference evidence="3" key="1">
    <citation type="submission" date="2017-03" db="EMBL/GenBank/DDBJ databases">
        <title>Phytopthora megakarya and P. palmivora, two closely related causual agents of cacao black pod achieved similar genome size and gene model numbers by different mechanisms.</title>
        <authorList>
            <person name="Ali S."/>
            <person name="Shao J."/>
            <person name="Larry D.J."/>
            <person name="Kronmiller B."/>
            <person name="Shen D."/>
            <person name="Strem M.D."/>
            <person name="Melnick R.L."/>
            <person name="Guiltinan M.J."/>
            <person name="Tyler B.M."/>
            <person name="Meinhardt L.W."/>
            <person name="Bailey B.A."/>
        </authorList>
    </citation>
    <scope>NUCLEOTIDE SEQUENCE [LARGE SCALE GENOMIC DNA]</scope>
    <source>
        <strain evidence="3">zdho120</strain>
    </source>
</reference>
<comment type="caution">
    <text evidence="2">The sequence shown here is derived from an EMBL/GenBank/DDBJ whole genome shotgun (WGS) entry which is preliminary data.</text>
</comment>
<dbReference type="AlphaFoldDB" id="A0A225W8S4"/>
<protein>
    <submittedName>
        <fullName evidence="2">Uncharacterized protein</fullName>
    </submittedName>
</protein>
<evidence type="ECO:0000313" key="3">
    <source>
        <dbReference type="Proteomes" id="UP000198211"/>
    </source>
</evidence>